<reference evidence="1 2" key="1">
    <citation type="submission" date="2019-02" db="EMBL/GenBank/DDBJ databases">
        <title>Deep-cultivation of Planctomycetes and their phenomic and genomic characterization uncovers novel biology.</title>
        <authorList>
            <person name="Wiegand S."/>
            <person name="Jogler M."/>
            <person name="Boedeker C."/>
            <person name="Pinto D."/>
            <person name="Vollmers J."/>
            <person name="Rivas-Marin E."/>
            <person name="Kohn T."/>
            <person name="Peeters S.H."/>
            <person name="Heuer A."/>
            <person name="Rast P."/>
            <person name="Oberbeckmann S."/>
            <person name="Bunk B."/>
            <person name="Jeske O."/>
            <person name="Meyerdierks A."/>
            <person name="Storesund J.E."/>
            <person name="Kallscheuer N."/>
            <person name="Luecker S."/>
            <person name="Lage O.M."/>
            <person name="Pohl T."/>
            <person name="Merkel B.J."/>
            <person name="Hornburger P."/>
            <person name="Mueller R.-W."/>
            <person name="Bruemmer F."/>
            <person name="Labrenz M."/>
            <person name="Spormann A.M."/>
            <person name="Op den Camp H."/>
            <person name="Overmann J."/>
            <person name="Amann R."/>
            <person name="Jetten M.S.M."/>
            <person name="Mascher T."/>
            <person name="Medema M.H."/>
            <person name="Devos D.P."/>
            <person name="Kaster A.-K."/>
            <person name="Ovreas L."/>
            <person name="Rohde M."/>
            <person name="Galperin M.Y."/>
            <person name="Jogler C."/>
        </authorList>
    </citation>
    <scope>NUCLEOTIDE SEQUENCE [LARGE SCALE GENOMIC DNA]</scope>
    <source>
        <strain evidence="1 2">ETA_A8</strain>
    </source>
</reference>
<keyword evidence="2" id="KW-1185">Reference proteome</keyword>
<dbReference type="AlphaFoldDB" id="A0A517Y7K8"/>
<dbReference type="EMBL" id="CP036274">
    <property type="protein sequence ID" value="QDU26220.1"/>
    <property type="molecule type" value="Genomic_DNA"/>
</dbReference>
<dbReference type="KEGG" id="aagg:ETAA8_12950"/>
<proteinExistence type="predicted"/>
<accession>A0A517Y7K8</accession>
<sequence>MHDPALGLHAALVAVDLKQPETRDRFIQRVNSDSKKFRSLDGDAAPFIKLAQDIQKDLKAGGKGEIDLDAARENAGKMSSFNRTDFDYLLGRYYEATGNVAKAKDAYINCLCQPTIRHNSRTLAGIGLRRLGGGPADYRDHFLKTP</sequence>
<protein>
    <submittedName>
        <fullName evidence="1">Uncharacterized protein</fullName>
    </submittedName>
</protein>
<evidence type="ECO:0000313" key="1">
    <source>
        <dbReference type="EMBL" id="QDU26220.1"/>
    </source>
</evidence>
<name>A0A517Y7K8_9BACT</name>
<organism evidence="1 2">
    <name type="scientific">Anatilimnocola aggregata</name>
    <dbReference type="NCBI Taxonomy" id="2528021"/>
    <lineage>
        <taxon>Bacteria</taxon>
        <taxon>Pseudomonadati</taxon>
        <taxon>Planctomycetota</taxon>
        <taxon>Planctomycetia</taxon>
        <taxon>Pirellulales</taxon>
        <taxon>Pirellulaceae</taxon>
        <taxon>Anatilimnocola</taxon>
    </lineage>
</organism>
<dbReference type="Proteomes" id="UP000315017">
    <property type="component" value="Chromosome"/>
</dbReference>
<gene>
    <name evidence="1" type="ORF">ETAA8_12950</name>
</gene>
<evidence type="ECO:0000313" key="2">
    <source>
        <dbReference type="Proteomes" id="UP000315017"/>
    </source>
</evidence>